<evidence type="ECO:0000313" key="2">
    <source>
        <dbReference type="EMBL" id="SBS83334.1"/>
    </source>
</evidence>
<name>A0A1A8VWW5_PLAOA</name>
<feature type="region of interest" description="Disordered" evidence="1">
    <location>
        <begin position="618"/>
        <end position="639"/>
    </location>
</feature>
<dbReference type="Proteomes" id="UP000078560">
    <property type="component" value="Unassembled WGS sequence"/>
</dbReference>
<proteinExistence type="predicted"/>
<feature type="compositionally biased region" description="Basic and acidic residues" evidence="1">
    <location>
        <begin position="59"/>
        <end position="82"/>
    </location>
</feature>
<accession>A0A1A8VWW5</accession>
<dbReference type="AlphaFoldDB" id="A0A1A8VWW5"/>
<evidence type="ECO:0000256" key="1">
    <source>
        <dbReference type="SAM" id="MobiDB-lite"/>
    </source>
</evidence>
<reference evidence="3" key="1">
    <citation type="submission" date="2016-05" db="EMBL/GenBank/DDBJ databases">
        <authorList>
            <person name="Naeem Raeece"/>
        </authorList>
    </citation>
    <scope>NUCLEOTIDE SEQUENCE [LARGE SCALE GENOMIC DNA]</scope>
</reference>
<protein>
    <submittedName>
        <fullName evidence="2">Uncharacterized protein</fullName>
    </submittedName>
</protein>
<sequence>MSKEATLNNQNLYRQRVKDEVKIYEHIENKAKVYCLPIIWKRDNNNNNNNNNNTPVVKRKSECKESEKVEEAEEKKKSKCSRDTNMTRQKKEVVESENLGKESQFEYIENNLNYVKNRLEVIASHVNESDLLIIPINYNDILNEHLLEIGTFNNFVNTLDLLFYQKQEKDNHYNVIFFIYNYDDTCTSENDISNRVEKEKKEIMSLIKNFMKIHWKGKYEKYVKDTFLFEKSSSIDIAKMNNFQNIPVKNKRDHINKEKPCYDLKNSRNKMSNIQYGEEKNPFFSSYKPNILKNMMSENYFLYNFFSNIKIDILQEYLRKSNYIRINILPNDINQVDIKKTINCIRVLINRYNNIKINEKNKIKNNNILINHIKDIQKSYLLHFIYTDLLEKYEWNLEKIKNYLLYVFKENIKKVHANYSPYNRSSSNSRYSRYSRYSPYSHYSHYDIMNELKKQIYFIDTIFEKYNFKLSFINYLFFKNKFKKYFFEKKCNYIYFYYKTQLFQSINEMASDIVNFYISKGFYVRNYDLNSFLLIKKYNLFNYIIDYLTTIFKNKINFSFNYLSPNAFGFSSYKDDISLDPKRDILVTSSEMDQVEKIGITSKLYIFINFIQFVPYQKEEEEEENEENEVDEGDGEEDL</sequence>
<gene>
    <name evidence="2" type="ORF">POVCU2_0020280</name>
</gene>
<feature type="compositionally biased region" description="Acidic residues" evidence="1">
    <location>
        <begin position="619"/>
        <end position="639"/>
    </location>
</feature>
<evidence type="ECO:0000313" key="3">
    <source>
        <dbReference type="Proteomes" id="UP000078560"/>
    </source>
</evidence>
<dbReference type="EMBL" id="FLQU01000267">
    <property type="protein sequence ID" value="SBS83334.1"/>
    <property type="molecule type" value="Genomic_DNA"/>
</dbReference>
<feature type="region of interest" description="Disordered" evidence="1">
    <location>
        <begin position="44"/>
        <end position="95"/>
    </location>
</feature>
<organism evidence="2 3">
    <name type="scientific">Plasmodium ovale curtisi</name>
    <dbReference type="NCBI Taxonomy" id="864141"/>
    <lineage>
        <taxon>Eukaryota</taxon>
        <taxon>Sar</taxon>
        <taxon>Alveolata</taxon>
        <taxon>Apicomplexa</taxon>
        <taxon>Aconoidasida</taxon>
        <taxon>Haemosporida</taxon>
        <taxon>Plasmodiidae</taxon>
        <taxon>Plasmodium</taxon>
        <taxon>Plasmodium (Plasmodium)</taxon>
    </lineage>
</organism>